<evidence type="ECO:0000313" key="7">
    <source>
        <dbReference type="Proteomes" id="UP000708208"/>
    </source>
</evidence>
<reference evidence="6" key="1">
    <citation type="submission" date="2021-06" db="EMBL/GenBank/DDBJ databases">
        <authorList>
            <person name="Hodson N. C."/>
            <person name="Mongue J. A."/>
            <person name="Jaron S. K."/>
        </authorList>
    </citation>
    <scope>NUCLEOTIDE SEQUENCE</scope>
</reference>
<evidence type="ECO:0000313" key="6">
    <source>
        <dbReference type="EMBL" id="CAG7836081.1"/>
    </source>
</evidence>
<comment type="caution">
    <text evidence="6">The sequence shown here is derived from an EMBL/GenBank/DDBJ whole genome shotgun (WGS) entry which is preliminary data.</text>
</comment>
<dbReference type="Pfam" id="PF00335">
    <property type="entry name" value="Tetraspanin"/>
    <property type="match status" value="1"/>
</dbReference>
<feature type="transmembrane region" description="Helical" evidence="5">
    <location>
        <begin position="114"/>
        <end position="139"/>
    </location>
</feature>
<name>A0A8J2LR36_9HEXA</name>
<keyword evidence="3 5" id="KW-1133">Transmembrane helix</keyword>
<feature type="transmembrane region" description="Helical" evidence="5">
    <location>
        <begin position="81"/>
        <end position="107"/>
    </location>
</feature>
<dbReference type="PANTHER" id="PTHR19282">
    <property type="entry name" value="TETRASPANIN"/>
    <property type="match status" value="1"/>
</dbReference>
<dbReference type="Proteomes" id="UP000708208">
    <property type="component" value="Unassembled WGS sequence"/>
</dbReference>
<organism evidence="6 7">
    <name type="scientific">Allacma fusca</name>
    <dbReference type="NCBI Taxonomy" id="39272"/>
    <lineage>
        <taxon>Eukaryota</taxon>
        <taxon>Metazoa</taxon>
        <taxon>Ecdysozoa</taxon>
        <taxon>Arthropoda</taxon>
        <taxon>Hexapoda</taxon>
        <taxon>Collembola</taxon>
        <taxon>Symphypleona</taxon>
        <taxon>Sminthuridae</taxon>
        <taxon>Allacma</taxon>
    </lineage>
</organism>
<protein>
    <recommendedName>
        <fullName evidence="8">Tetraspanin-31</fullName>
    </recommendedName>
</protein>
<evidence type="ECO:0000256" key="3">
    <source>
        <dbReference type="ARBA" id="ARBA00022989"/>
    </source>
</evidence>
<proteinExistence type="predicted"/>
<gene>
    <name evidence="6" type="ORF">AFUS01_LOCUS45367</name>
</gene>
<dbReference type="OrthoDB" id="5845060at2759"/>
<dbReference type="EMBL" id="CAJVCH010570870">
    <property type="protein sequence ID" value="CAG7836081.1"/>
    <property type="molecule type" value="Genomic_DNA"/>
</dbReference>
<comment type="subcellular location">
    <subcellularLocation>
        <location evidence="1">Membrane</location>
        <topology evidence="1">Multi-pass membrane protein</topology>
    </subcellularLocation>
</comment>
<evidence type="ECO:0000256" key="2">
    <source>
        <dbReference type="ARBA" id="ARBA00022692"/>
    </source>
</evidence>
<dbReference type="AlphaFoldDB" id="A0A8J2LR36"/>
<feature type="transmembrane region" description="Helical" evidence="5">
    <location>
        <begin position="229"/>
        <end position="252"/>
    </location>
</feature>
<dbReference type="PANTHER" id="PTHR19282:SF452">
    <property type="entry name" value="LD03691P"/>
    <property type="match status" value="1"/>
</dbReference>
<evidence type="ECO:0000256" key="1">
    <source>
        <dbReference type="ARBA" id="ARBA00004141"/>
    </source>
</evidence>
<keyword evidence="2 5" id="KW-0812">Transmembrane</keyword>
<sequence length="269" mass="29246">MNHLSQISNESQNPLEKVEGDNAQWNRINYSLEIISGIICSDSTGKRNLLPREILNIFYFIVGVILIGLGGHWVTSNIVSSLPIIGGVVACGVFLSIISVVGLVGAAKHHQVLLFFYMVILLIVFLIQFSIACACLTVSNSAQLELAKQGWATVDDNIKQDAQHHFQCCGFSDMGLNSNDTSGMGHPSCEDIPKCMAQPCNGTGCCIEDNMNCGCDLCQGILEEVTAKAFSVTGGVSLFFSFTEFFGVWLTYRYRNQKNPLGGNPSAFL</sequence>
<accession>A0A8J2LR36</accession>
<evidence type="ECO:0008006" key="8">
    <source>
        <dbReference type="Google" id="ProtNLM"/>
    </source>
</evidence>
<feature type="transmembrane region" description="Helical" evidence="5">
    <location>
        <begin position="54"/>
        <end position="75"/>
    </location>
</feature>
<keyword evidence="7" id="KW-1185">Reference proteome</keyword>
<keyword evidence="4 5" id="KW-0472">Membrane</keyword>
<dbReference type="GO" id="GO:0016020">
    <property type="term" value="C:membrane"/>
    <property type="evidence" value="ECO:0007669"/>
    <property type="project" value="UniProtKB-SubCell"/>
</dbReference>
<evidence type="ECO:0000256" key="5">
    <source>
        <dbReference type="SAM" id="Phobius"/>
    </source>
</evidence>
<evidence type="ECO:0000256" key="4">
    <source>
        <dbReference type="ARBA" id="ARBA00023136"/>
    </source>
</evidence>
<dbReference type="InterPro" id="IPR018499">
    <property type="entry name" value="Tetraspanin/Peripherin"/>
</dbReference>